<dbReference type="InterPro" id="IPR007607">
    <property type="entry name" value="BacA/B"/>
</dbReference>
<dbReference type="Proteomes" id="UP000463051">
    <property type="component" value="Unassembled WGS sequence"/>
</dbReference>
<evidence type="ECO:0000313" key="4">
    <source>
        <dbReference type="Proteomes" id="UP000463051"/>
    </source>
</evidence>
<keyword evidence="4" id="KW-1185">Reference proteome</keyword>
<protein>
    <submittedName>
        <fullName evidence="3">Polymer-forming cytoskeletal protein</fullName>
    </submittedName>
</protein>
<dbReference type="RefSeq" id="WP_154116271.1">
    <property type="nucleotide sequence ID" value="NZ_WJXB01000001.1"/>
</dbReference>
<dbReference type="PANTHER" id="PTHR35024:SF4">
    <property type="entry name" value="POLYMER-FORMING CYTOSKELETAL PROTEIN"/>
    <property type="match status" value="1"/>
</dbReference>
<feature type="compositionally biased region" description="Basic and acidic residues" evidence="2">
    <location>
        <begin position="125"/>
        <end position="135"/>
    </location>
</feature>
<dbReference type="EMBL" id="WJXB01000001">
    <property type="protein sequence ID" value="MRN51589.1"/>
    <property type="molecule type" value="Genomic_DNA"/>
</dbReference>
<proteinExistence type="inferred from homology"/>
<evidence type="ECO:0000256" key="1">
    <source>
        <dbReference type="ARBA" id="ARBA00044755"/>
    </source>
</evidence>
<evidence type="ECO:0000256" key="2">
    <source>
        <dbReference type="SAM" id="MobiDB-lite"/>
    </source>
</evidence>
<reference evidence="3 4" key="1">
    <citation type="submission" date="2019-11" db="EMBL/GenBank/DDBJ databases">
        <title>Paenibacillus monticola sp. nov., a novel PGPR strain isolated from mountain sample in China.</title>
        <authorList>
            <person name="Zhao Q."/>
            <person name="Li H.-P."/>
            <person name="Zhang J.-L."/>
        </authorList>
    </citation>
    <scope>NUCLEOTIDE SEQUENCE [LARGE SCALE GENOMIC DNA]</scope>
    <source>
        <strain evidence="3 4">LC-T2</strain>
    </source>
</reference>
<accession>A0A7X2H122</accession>
<organism evidence="3 4">
    <name type="scientific">Paenibacillus monticola</name>
    <dbReference type="NCBI Taxonomy" id="2666075"/>
    <lineage>
        <taxon>Bacteria</taxon>
        <taxon>Bacillati</taxon>
        <taxon>Bacillota</taxon>
        <taxon>Bacilli</taxon>
        <taxon>Bacillales</taxon>
        <taxon>Paenibacillaceae</taxon>
        <taxon>Paenibacillus</taxon>
    </lineage>
</organism>
<sequence length="149" mass="15854">MWKRQQRTSIKATDSLIGHGGTLEGKVHCDTNLRIEGTFSGEIHCSGTVTVGEQGIVRSSISAKEIVIAGKVFGNVSAEHRLIMTDTGQLYGNILAGTLSIMEGSLLNGAVAMKEQPTPEVAGEPENHIHMDKTAAKRPSKTQGTLEVS</sequence>
<dbReference type="PANTHER" id="PTHR35024">
    <property type="entry name" value="HYPOTHETICAL CYTOSOLIC PROTEIN"/>
    <property type="match status" value="1"/>
</dbReference>
<dbReference type="AlphaFoldDB" id="A0A7X2H122"/>
<evidence type="ECO:0000313" key="3">
    <source>
        <dbReference type="EMBL" id="MRN51589.1"/>
    </source>
</evidence>
<gene>
    <name evidence="3" type="ORF">GJB61_01015</name>
</gene>
<dbReference type="Pfam" id="PF04519">
    <property type="entry name" value="Bactofilin"/>
    <property type="match status" value="1"/>
</dbReference>
<name>A0A7X2H122_9BACL</name>
<comment type="similarity">
    <text evidence="1">Belongs to the bactofilin family.</text>
</comment>
<feature type="region of interest" description="Disordered" evidence="2">
    <location>
        <begin position="118"/>
        <end position="149"/>
    </location>
</feature>
<comment type="caution">
    <text evidence="3">The sequence shown here is derived from an EMBL/GenBank/DDBJ whole genome shotgun (WGS) entry which is preliminary data.</text>
</comment>